<feature type="active site" evidence="3">
    <location>
        <position position="192"/>
    </location>
</feature>
<dbReference type="AlphaFoldDB" id="D5C3X2"/>
<dbReference type="Gene3D" id="1.10.3290.10">
    <property type="entry name" value="Fido-like domain"/>
    <property type="match status" value="1"/>
</dbReference>
<dbReference type="InterPro" id="IPR003812">
    <property type="entry name" value="Fido"/>
</dbReference>
<dbReference type="Pfam" id="PF02661">
    <property type="entry name" value="Fic"/>
    <property type="match status" value="1"/>
</dbReference>
<evidence type="ECO:0000256" key="4">
    <source>
        <dbReference type="PIRSR" id="PIRSR640198-2"/>
    </source>
</evidence>
<comment type="catalytic activity">
    <reaction evidence="1">
        <text>L-threonyl-[protein] + ATP = 3-O-(5'-adenylyl)-L-threonyl-[protein] + diphosphate</text>
        <dbReference type="Rhea" id="RHEA:54292"/>
        <dbReference type="Rhea" id="RHEA-COMP:11060"/>
        <dbReference type="Rhea" id="RHEA-COMP:13847"/>
        <dbReference type="ChEBI" id="CHEBI:30013"/>
        <dbReference type="ChEBI" id="CHEBI:30616"/>
        <dbReference type="ChEBI" id="CHEBI:33019"/>
        <dbReference type="ChEBI" id="CHEBI:138113"/>
        <dbReference type="EC" id="2.7.7.108"/>
    </reaction>
</comment>
<dbReference type="InterPro" id="IPR026287">
    <property type="entry name" value="SoFic-like"/>
</dbReference>
<dbReference type="STRING" id="472759.Nhal_1986"/>
<dbReference type="Pfam" id="PF21248">
    <property type="entry name" value="SoFic-like_C"/>
    <property type="match status" value="1"/>
</dbReference>
<feature type="binding site" evidence="2">
    <location>
        <position position="234"/>
    </location>
    <ligand>
        <name>ATP</name>
        <dbReference type="ChEBI" id="CHEBI:30616"/>
    </ligand>
</feature>
<dbReference type="InterPro" id="IPR036597">
    <property type="entry name" value="Fido-like_dom_sf"/>
</dbReference>
<feature type="binding site" evidence="4">
    <location>
        <begin position="196"/>
        <end position="203"/>
    </location>
    <ligand>
        <name>ATP</name>
        <dbReference type="ChEBI" id="CHEBI:30616"/>
    </ligand>
</feature>
<accession>D5C3X2</accession>
<dbReference type="GO" id="GO:0070733">
    <property type="term" value="F:AMPylase activity"/>
    <property type="evidence" value="ECO:0007669"/>
    <property type="project" value="UniProtKB-UniRule"/>
</dbReference>
<proteinExistence type="predicted"/>
<dbReference type="PIRSF" id="PIRSF038925">
    <property type="entry name" value="AMP-prot_trans"/>
    <property type="match status" value="1"/>
</dbReference>
<dbReference type="EC" id="2.7.7.108" evidence="1"/>
<keyword evidence="7" id="KW-1185">Reference proteome</keyword>
<dbReference type="GO" id="GO:0042803">
    <property type="term" value="F:protein homodimerization activity"/>
    <property type="evidence" value="ECO:0007669"/>
    <property type="project" value="UniProtKB-UniRule"/>
</dbReference>
<dbReference type="eggNOG" id="COG3177">
    <property type="taxonomic scope" value="Bacteria"/>
</dbReference>
<comment type="catalytic activity">
    <reaction evidence="1">
        <text>L-tyrosyl-[protein] + ATP = O-(5'-adenylyl)-L-tyrosyl-[protein] + diphosphate</text>
        <dbReference type="Rhea" id="RHEA:54288"/>
        <dbReference type="Rhea" id="RHEA-COMP:10136"/>
        <dbReference type="Rhea" id="RHEA-COMP:13846"/>
        <dbReference type="ChEBI" id="CHEBI:30616"/>
        <dbReference type="ChEBI" id="CHEBI:33019"/>
        <dbReference type="ChEBI" id="CHEBI:46858"/>
        <dbReference type="ChEBI" id="CHEBI:83624"/>
        <dbReference type="EC" id="2.7.7.108"/>
    </reaction>
</comment>
<dbReference type="Gene3D" id="1.10.10.10">
    <property type="entry name" value="Winged helix-like DNA-binding domain superfamily/Winged helix DNA-binding domain"/>
    <property type="match status" value="1"/>
</dbReference>
<evidence type="ECO:0000259" key="5">
    <source>
        <dbReference type="PROSITE" id="PS51459"/>
    </source>
</evidence>
<dbReference type="GO" id="GO:0000287">
    <property type="term" value="F:magnesium ion binding"/>
    <property type="evidence" value="ECO:0007669"/>
    <property type="project" value="UniProtKB-UniRule"/>
</dbReference>
<dbReference type="KEGG" id="nhl:Nhal_1986"/>
<dbReference type="PANTHER" id="PTHR13504">
    <property type="entry name" value="FIDO DOMAIN-CONTAINING PROTEIN DDB_G0283145"/>
    <property type="match status" value="1"/>
</dbReference>
<dbReference type="GO" id="GO:0005524">
    <property type="term" value="F:ATP binding"/>
    <property type="evidence" value="ECO:0007669"/>
    <property type="project" value="UniProtKB-UniRule"/>
</dbReference>
<evidence type="ECO:0000256" key="2">
    <source>
        <dbReference type="PIRSR" id="PIRSR038925-1"/>
    </source>
</evidence>
<dbReference type="InterPro" id="IPR040198">
    <property type="entry name" value="Fido_containing"/>
</dbReference>
<keyword evidence="1 2" id="KW-0547">Nucleotide-binding</keyword>
<dbReference type="PANTHER" id="PTHR13504:SF35">
    <property type="entry name" value="PROTEIN ADENYLYLTRANSFERASE SOFIC"/>
    <property type="match status" value="1"/>
</dbReference>
<dbReference type="RefSeq" id="WP_013032960.1">
    <property type="nucleotide sequence ID" value="NC_013960.1"/>
</dbReference>
<dbReference type="Pfam" id="PF13784">
    <property type="entry name" value="Fic_N"/>
    <property type="match status" value="1"/>
</dbReference>
<dbReference type="SUPFAM" id="SSF140931">
    <property type="entry name" value="Fic-like"/>
    <property type="match status" value="1"/>
</dbReference>
<dbReference type="EMBL" id="CP001798">
    <property type="protein sequence ID" value="ADE15094.1"/>
    <property type="molecule type" value="Genomic_DNA"/>
</dbReference>
<dbReference type="HOGENOM" id="CLU_047250_1_1_6"/>
<evidence type="ECO:0000313" key="7">
    <source>
        <dbReference type="Proteomes" id="UP000001844"/>
    </source>
</evidence>
<comment type="function">
    <text evidence="1">Adenylyltransferase that mediates the addition of adenosine 5'-monophosphate (AMP) to specific residues of target proteins.</text>
</comment>
<sequence>MVLKIREHFPPQGPLETPAVLRALVAAHRHLAELKGVARSIPNERLLVSTLSLQEAQSSSEIENIITTQDALYRYQVQPGSVDPASKEVAWYAQSLEVGFQEVRASGLLRLSTILKVQATLEGNDAGLRRTPGTVLKNERSGEVVYEPPSPERLPALMDELVSWIHADTDAGKELDPLVRMAVMHHQFETIHPFYDGNGRTGRILNILFLVRAGLLDSPILYLSRYISQTKADYYNQLQKVRDSGEWEDWLLYLLRGVAVTARHTTALVEHIARLLQKQKHDIRAHYRFYSQDLINNIFYHPYTKVAFVEHDLGVSRATASRYLDELARGGILDKHRLGRENYYINRELVQLLFNLPPLDMNTEH</sequence>
<dbReference type="InterPro" id="IPR036388">
    <property type="entry name" value="WH-like_DNA-bd_sf"/>
</dbReference>
<evidence type="ECO:0000313" key="6">
    <source>
        <dbReference type="EMBL" id="ADE15094.1"/>
    </source>
</evidence>
<protein>
    <recommendedName>
        <fullName evidence="1">Protein adenylyltransferase</fullName>
        <ecNumber evidence="1">2.7.7.108</ecNumber>
    </recommendedName>
    <alternativeName>
        <fullName evidence="1">AMPylator</fullName>
    </alternativeName>
</protein>
<organism evidence="6 7">
    <name type="scientific">Nitrosococcus halophilus (strain Nc4)</name>
    <dbReference type="NCBI Taxonomy" id="472759"/>
    <lineage>
        <taxon>Bacteria</taxon>
        <taxon>Pseudomonadati</taxon>
        <taxon>Pseudomonadota</taxon>
        <taxon>Gammaproteobacteria</taxon>
        <taxon>Chromatiales</taxon>
        <taxon>Chromatiaceae</taxon>
        <taxon>Nitrosococcus</taxon>
    </lineage>
</organism>
<dbReference type="OrthoDB" id="9807853at2"/>
<dbReference type="InterPro" id="IPR048770">
    <property type="entry name" value="SoFic-like_C"/>
</dbReference>
<feature type="binding site" evidence="2">
    <location>
        <position position="63"/>
    </location>
    <ligand>
        <name>ATP</name>
        <dbReference type="ChEBI" id="CHEBI:30616"/>
    </ligand>
</feature>
<dbReference type="InterPro" id="IPR025758">
    <property type="entry name" value="Fic/DOC_N"/>
</dbReference>
<keyword evidence="1 2" id="KW-0067">ATP-binding</keyword>
<evidence type="ECO:0000256" key="1">
    <source>
        <dbReference type="PIRNR" id="PIRNR038925"/>
    </source>
</evidence>
<reference evidence="7" key="1">
    <citation type="submission" date="2010-04" db="EMBL/GenBank/DDBJ databases">
        <title>Complete genome sequence of Nitrosococcus halophilus Nc4, a salt-adapted, aerobic obligate ammonia-oxidizing sulfur purple bacterium.</title>
        <authorList>
            <consortium name="US DOE Joint Genome Institute"/>
            <person name="Campbell M.A."/>
            <person name="Malfatti S.A."/>
            <person name="Chain P.S.G."/>
            <person name="Heidelberg J.F."/>
            <person name="Ward B.B."/>
            <person name="Klotz M.G."/>
        </authorList>
    </citation>
    <scope>NUCLEOTIDE SEQUENCE [LARGE SCALE GENOMIC DNA]</scope>
    <source>
        <strain evidence="7">Nc4</strain>
    </source>
</reference>
<evidence type="ECO:0000256" key="3">
    <source>
        <dbReference type="PIRSR" id="PIRSR640198-1"/>
    </source>
</evidence>
<comment type="subunit">
    <text evidence="1">Homodimer.</text>
</comment>
<dbReference type="PROSITE" id="PS51459">
    <property type="entry name" value="FIDO"/>
    <property type="match status" value="1"/>
</dbReference>
<feature type="binding site" evidence="2">
    <location>
        <begin position="197"/>
        <end position="203"/>
    </location>
    <ligand>
        <name>ATP</name>
        <dbReference type="ChEBI" id="CHEBI:30616"/>
    </ligand>
</feature>
<gene>
    <name evidence="6" type="ordered locus">Nhal_1986</name>
</gene>
<feature type="binding site" evidence="4">
    <location>
        <begin position="234"/>
        <end position="235"/>
    </location>
    <ligand>
        <name>ATP</name>
        <dbReference type="ChEBI" id="CHEBI:30616"/>
    </ligand>
</feature>
<keyword evidence="1" id="KW-0808">Transferase</keyword>
<feature type="binding site" evidence="2">
    <location>
        <position position="192"/>
    </location>
    <ligand>
        <name>ATP</name>
        <dbReference type="ChEBI" id="CHEBI:30616"/>
    </ligand>
</feature>
<dbReference type="Proteomes" id="UP000001844">
    <property type="component" value="Chromosome"/>
</dbReference>
<keyword evidence="1" id="KW-0548">Nucleotidyltransferase</keyword>
<name>D5C3X2_NITHN</name>
<feature type="domain" description="Fido" evidence="5">
    <location>
        <begin position="109"/>
        <end position="256"/>
    </location>
</feature>